<keyword evidence="2" id="KW-1185">Reference proteome</keyword>
<protein>
    <submittedName>
        <fullName evidence="1">Uncharacterized protein</fullName>
    </submittedName>
</protein>
<name>A0AAD4GZ34_9FUNG</name>
<sequence length="117" mass="12844">MRSNDGSGHAGAGLFRLIGEKMVLHGAKKIVTPTLSMSCVREFKKRCKEDTHMASLFDRLLDLLPIPGGGDEIEILHNEPLNNVLEKIAELLALTITVSNKIAGQYVIQQAFRGVVF</sequence>
<dbReference type="Proteomes" id="UP001194580">
    <property type="component" value="Unassembled WGS sequence"/>
</dbReference>
<organism evidence="1 2">
    <name type="scientific">Linnemannia exigua</name>
    <dbReference type="NCBI Taxonomy" id="604196"/>
    <lineage>
        <taxon>Eukaryota</taxon>
        <taxon>Fungi</taxon>
        <taxon>Fungi incertae sedis</taxon>
        <taxon>Mucoromycota</taxon>
        <taxon>Mortierellomycotina</taxon>
        <taxon>Mortierellomycetes</taxon>
        <taxon>Mortierellales</taxon>
        <taxon>Mortierellaceae</taxon>
        <taxon>Linnemannia</taxon>
    </lineage>
</organism>
<reference evidence="1" key="1">
    <citation type="journal article" date="2020" name="Fungal Divers.">
        <title>Resolving the Mortierellaceae phylogeny through synthesis of multi-gene phylogenetics and phylogenomics.</title>
        <authorList>
            <person name="Vandepol N."/>
            <person name="Liber J."/>
            <person name="Desiro A."/>
            <person name="Na H."/>
            <person name="Kennedy M."/>
            <person name="Barry K."/>
            <person name="Grigoriev I.V."/>
            <person name="Miller A.N."/>
            <person name="O'Donnell K."/>
            <person name="Stajich J.E."/>
            <person name="Bonito G."/>
        </authorList>
    </citation>
    <scope>NUCLEOTIDE SEQUENCE</scope>
    <source>
        <strain evidence="1">NRRL 28262</strain>
    </source>
</reference>
<accession>A0AAD4GZ34</accession>
<dbReference type="EMBL" id="JAAAIL010004628">
    <property type="protein sequence ID" value="KAG0247518.1"/>
    <property type="molecule type" value="Genomic_DNA"/>
</dbReference>
<proteinExistence type="predicted"/>
<comment type="caution">
    <text evidence="1">The sequence shown here is derived from an EMBL/GenBank/DDBJ whole genome shotgun (WGS) entry which is preliminary data.</text>
</comment>
<dbReference type="AlphaFoldDB" id="A0AAD4GZ34"/>
<evidence type="ECO:0000313" key="2">
    <source>
        <dbReference type="Proteomes" id="UP001194580"/>
    </source>
</evidence>
<evidence type="ECO:0000313" key="1">
    <source>
        <dbReference type="EMBL" id="KAG0247518.1"/>
    </source>
</evidence>
<gene>
    <name evidence="1" type="ORF">BGZ95_008628</name>
</gene>